<evidence type="ECO:0000256" key="5">
    <source>
        <dbReference type="ARBA" id="ARBA00022989"/>
    </source>
</evidence>
<evidence type="ECO:0000256" key="3">
    <source>
        <dbReference type="ARBA" id="ARBA00022475"/>
    </source>
</evidence>
<proteinExistence type="inferred from homology"/>
<keyword evidence="5 7" id="KW-1133">Transmembrane helix</keyword>
<dbReference type="PANTHER" id="PTHR30506:SF3">
    <property type="entry name" value="UPF0126 INNER MEMBRANE PROTEIN YADS-RELATED"/>
    <property type="match status" value="1"/>
</dbReference>
<dbReference type="Pfam" id="PF03458">
    <property type="entry name" value="Gly_transporter"/>
    <property type="match status" value="2"/>
</dbReference>
<dbReference type="InterPro" id="IPR005115">
    <property type="entry name" value="Gly_transporter"/>
</dbReference>
<gene>
    <name evidence="9" type="ORF">GCM10011355_05180</name>
</gene>
<keyword evidence="6 7" id="KW-0472">Membrane</keyword>
<feature type="transmembrane region" description="Helical" evidence="7">
    <location>
        <begin position="43"/>
        <end position="63"/>
    </location>
</feature>
<evidence type="ECO:0000259" key="8">
    <source>
        <dbReference type="Pfam" id="PF03458"/>
    </source>
</evidence>
<dbReference type="PANTHER" id="PTHR30506">
    <property type="entry name" value="INNER MEMBRANE PROTEIN"/>
    <property type="match status" value="1"/>
</dbReference>
<dbReference type="GO" id="GO:0005886">
    <property type="term" value="C:plasma membrane"/>
    <property type="evidence" value="ECO:0007669"/>
    <property type="project" value="UniProtKB-SubCell"/>
</dbReference>
<dbReference type="AlphaFoldDB" id="A0A8J3EP18"/>
<dbReference type="EMBL" id="BMGZ01000001">
    <property type="protein sequence ID" value="GGH93409.1"/>
    <property type="molecule type" value="Genomic_DNA"/>
</dbReference>
<reference evidence="9" key="1">
    <citation type="journal article" date="2014" name="Int. J. Syst. Evol. Microbiol.">
        <title>Complete genome sequence of Corynebacterium casei LMG S-19264T (=DSM 44701T), isolated from a smear-ripened cheese.</title>
        <authorList>
            <consortium name="US DOE Joint Genome Institute (JGI-PGF)"/>
            <person name="Walter F."/>
            <person name="Albersmeier A."/>
            <person name="Kalinowski J."/>
            <person name="Ruckert C."/>
        </authorList>
    </citation>
    <scope>NUCLEOTIDE SEQUENCE</scope>
    <source>
        <strain evidence="9">CGMCC 1.14984</strain>
    </source>
</reference>
<feature type="transmembrane region" description="Helical" evidence="7">
    <location>
        <begin position="183"/>
        <end position="206"/>
    </location>
</feature>
<evidence type="ECO:0000256" key="6">
    <source>
        <dbReference type="ARBA" id="ARBA00023136"/>
    </source>
</evidence>
<organism evidence="9 10">
    <name type="scientific">Aquisalinus luteolus</name>
    <dbReference type="NCBI Taxonomy" id="1566827"/>
    <lineage>
        <taxon>Bacteria</taxon>
        <taxon>Pseudomonadati</taxon>
        <taxon>Pseudomonadota</taxon>
        <taxon>Alphaproteobacteria</taxon>
        <taxon>Parvularculales</taxon>
        <taxon>Parvularculaceae</taxon>
        <taxon>Aquisalinus</taxon>
    </lineage>
</organism>
<keyword evidence="3" id="KW-1003">Cell membrane</keyword>
<sequence>MRKQLPDTPMPFDLFLEIADRVGVFVFALSGGIAAVRRDMDIFGVVVLAFLPAVGGGTLRDLILDVPVFWLEDNLSLLLAGLGGITAFFLHKTIEDFKPLRWADAAGLAVFAATGAAKAAELGHSFAIVIVMGVMTATVGGIVRDIVAGRENLLMKEEIYATAALLGSTVFAGLYFTGFNDRICLIACIVSAFALRGCAIIFPLSLPKARQ</sequence>
<feature type="transmembrane region" description="Helical" evidence="7">
    <location>
        <begin position="75"/>
        <end position="90"/>
    </location>
</feature>
<feature type="domain" description="Glycine transporter" evidence="8">
    <location>
        <begin position="18"/>
        <end position="91"/>
    </location>
</feature>
<evidence type="ECO:0000313" key="9">
    <source>
        <dbReference type="EMBL" id="GGH93409.1"/>
    </source>
</evidence>
<protein>
    <submittedName>
        <fullName evidence="9">Membrane protein</fullName>
    </submittedName>
</protein>
<evidence type="ECO:0000256" key="1">
    <source>
        <dbReference type="ARBA" id="ARBA00004651"/>
    </source>
</evidence>
<comment type="subcellular location">
    <subcellularLocation>
        <location evidence="1">Cell membrane</location>
        <topology evidence="1">Multi-pass membrane protein</topology>
    </subcellularLocation>
</comment>
<evidence type="ECO:0000256" key="4">
    <source>
        <dbReference type="ARBA" id="ARBA00022692"/>
    </source>
</evidence>
<dbReference type="Proteomes" id="UP000621856">
    <property type="component" value="Unassembled WGS sequence"/>
</dbReference>
<reference evidence="9" key="2">
    <citation type="submission" date="2020-09" db="EMBL/GenBank/DDBJ databases">
        <authorList>
            <person name="Sun Q."/>
            <person name="Zhou Y."/>
        </authorList>
    </citation>
    <scope>NUCLEOTIDE SEQUENCE</scope>
    <source>
        <strain evidence="9">CGMCC 1.14984</strain>
    </source>
</reference>
<evidence type="ECO:0000256" key="2">
    <source>
        <dbReference type="ARBA" id="ARBA00008193"/>
    </source>
</evidence>
<evidence type="ECO:0000313" key="10">
    <source>
        <dbReference type="Proteomes" id="UP000621856"/>
    </source>
</evidence>
<keyword evidence="4 7" id="KW-0812">Transmembrane</keyword>
<comment type="similarity">
    <text evidence="2">Belongs to the UPF0126 family.</text>
</comment>
<name>A0A8J3EP18_9PROT</name>
<comment type="caution">
    <text evidence="9">The sequence shown here is derived from an EMBL/GenBank/DDBJ whole genome shotgun (WGS) entry which is preliminary data.</text>
</comment>
<feature type="transmembrane region" description="Helical" evidence="7">
    <location>
        <begin position="159"/>
        <end position="177"/>
    </location>
</feature>
<feature type="domain" description="Glycine transporter" evidence="8">
    <location>
        <begin position="102"/>
        <end position="174"/>
    </location>
</feature>
<accession>A0A8J3EP18</accession>
<evidence type="ECO:0000256" key="7">
    <source>
        <dbReference type="SAM" id="Phobius"/>
    </source>
</evidence>
<feature type="transmembrane region" description="Helical" evidence="7">
    <location>
        <begin position="126"/>
        <end position="147"/>
    </location>
</feature>